<name>A0A8J6YSH3_9RHOB</name>
<evidence type="ECO:0000313" key="2">
    <source>
        <dbReference type="EMBL" id="MBE3636917.1"/>
    </source>
</evidence>
<reference evidence="2" key="1">
    <citation type="submission" date="2020-09" db="EMBL/GenBank/DDBJ databases">
        <title>A novel bacterium of genus Mangrovicoccus, isolated from South China Sea.</title>
        <authorList>
            <person name="Huang H."/>
            <person name="Mo K."/>
            <person name="Hu Y."/>
        </authorList>
    </citation>
    <scope>NUCLEOTIDE SEQUENCE</scope>
    <source>
        <strain evidence="2">HB182678</strain>
    </source>
</reference>
<keyword evidence="2" id="KW-0479">Metal-binding</keyword>
<dbReference type="Proteomes" id="UP000609121">
    <property type="component" value="Unassembled WGS sequence"/>
</dbReference>
<dbReference type="Pfam" id="PF10276">
    <property type="entry name" value="zf-CHCC"/>
    <property type="match status" value="1"/>
</dbReference>
<feature type="domain" description="Zinc finger CHCC-type" evidence="1">
    <location>
        <begin position="14"/>
        <end position="50"/>
    </location>
</feature>
<organism evidence="2 3">
    <name type="scientific">Mangrovicoccus algicola</name>
    <dbReference type="NCBI Taxonomy" id="2771008"/>
    <lineage>
        <taxon>Bacteria</taxon>
        <taxon>Pseudomonadati</taxon>
        <taxon>Pseudomonadota</taxon>
        <taxon>Alphaproteobacteria</taxon>
        <taxon>Rhodobacterales</taxon>
        <taxon>Paracoccaceae</taxon>
        <taxon>Mangrovicoccus</taxon>
    </lineage>
</organism>
<keyword evidence="2" id="KW-0863">Zinc-finger</keyword>
<keyword evidence="2" id="KW-0862">Zinc</keyword>
<evidence type="ECO:0000313" key="3">
    <source>
        <dbReference type="Proteomes" id="UP000609121"/>
    </source>
</evidence>
<sequence length="69" mass="7450">MAISPPEFQITSAHRVACDGGEGALGHPRVWLTVDPDRGYVECPYCDKLYVEEDRAQAILASMGLSQAG</sequence>
<dbReference type="EMBL" id="JACVXA010000004">
    <property type="protein sequence ID" value="MBE3636917.1"/>
    <property type="molecule type" value="Genomic_DNA"/>
</dbReference>
<keyword evidence="3" id="KW-1185">Reference proteome</keyword>
<comment type="caution">
    <text evidence="2">The sequence shown here is derived from an EMBL/GenBank/DDBJ whole genome shotgun (WGS) entry which is preliminary data.</text>
</comment>
<evidence type="ECO:0000259" key="1">
    <source>
        <dbReference type="Pfam" id="PF10276"/>
    </source>
</evidence>
<dbReference type="Gene3D" id="2.60.260.40">
    <property type="entry name" value="q5lls5 like domains"/>
    <property type="match status" value="1"/>
</dbReference>
<proteinExistence type="predicted"/>
<dbReference type="RefSeq" id="WP_193179105.1">
    <property type="nucleotide sequence ID" value="NZ_JACVXA010000004.1"/>
</dbReference>
<dbReference type="InterPro" id="IPR019401">
    <property type="entry name" value="Znf_CHCC"/>
</dbReference>
<dbReference type="AlphaFoldDB" id="A0A8J6YSH3"/>
<protein>
    <submittedName>
        <fullName evidence="2">Zinc-finger domain-containing protein</fullName>
    </submittedName>
</protein>
<accession>A0A8J6YSH3</accession>
<dbReference type="GO" id="GO:0008270">
    <property type="term" value="F:zinc ion binding"/>
    <property type="evidence" value="ECO:0007669"/>
    <property type="project" value="UniProtKB-KW"/>
</dbReference>
<gene>
    <name evidence="2" type="ORF">ICN82_01710</name>
</gene>